<evidence type="ECO:0000313" key="2">
    <source>
        <dbReference type="EMBL" id="XBS54823.1"/>
    </source>
</evidence>
<protein>
    <submittedName>
        <fullName evidence="2">ABC transporter permease</fullName>
    </submittedName>
</protein>
<reference evidence="2" key="1">
    <citation type="submission" date="2024-06" db="EMBL/GenBank/DDBJ databases">
        <title>Lacrimispora cavernae sp. nov., a novel anaerobe isolated from bat guano pile inside a cave.</title>
        <authorList>
            <person name="Miller S.L."/>
            <person name="Lu N."/>
            <person name="King J."/>
            <person name="Sankaranarayanan K."/>
            <person name="Lawson P.A."/>
        </authorList>
    </citation>
    <scope>NUCLEOTIDE SEQUENCE</scope>
    <source>
        <strain evidence="2">BS-2</strain>
    </source>
</reference>
<gene>
    <name evidence="2" type="ORF">ABFV83_03250</name>
</gene>
<accession>A0AAU7PRB5</accession>
<feature type="transmembrane region" description="Helical" evidence="1">
    <location>
        <begin position="116"/>
        <end position="137"/>
    </location>
</feature>
<evidence type="ECO:0000256" key="1">
    <source>
        <dbReference type="SAM" id="Phobius"/>
    </source>
</evidence>
<dbReference type="EMBL" id="CP157940">
    <property type="protein sequence ID" value="XBS54823.1"/>
    <property type="molecule type" value="Genomic_DNA"/>
</dbReference>
<dbReference type="CDD" id="cd21809">
    <property type="entry name" value="ABC-2_lan_permease-like"/>
    <property type="match status" value="1"/>
</dbReference>
<dbReference type="RefSeq" id="WP_349947510.1">
    <property type="nucleotide sequence ID" value="NZ_CP157940.1"/>
</dbReference>
<name>A0AAU7PRB5_9FIRM</name>
<feature type="transmembrane region" description="Helical" evidence="1">
    <location>
        <begin position="27"/>
        <end position="47"/>
    </location>
</feature>
<keyword evidence="1" id="KW-1133">Transmembrane helix</keyword>
<organism evidence="2">
    <name type="scientific">Lacrimispora sp. BS-2</name>
    <dbReference type="NCBI Taxonomy" id="3151850"/>
    <lineage>
        <taxon>Bacteria</taxon>
        <taxon>Bacillati</taxon>
        <taxon>Bacillota</taxon>
        <taxon>Clostridia</taxon>
        <taxon>Lachnospirales</taxon>
        <taxon>Lachnospiraceae</taxon>
        <taxon>Lacrimispora</taxon>
    </lineage>
</organism>
<dbReference type="Pfam" id="PF12730">
    <property type="entry name" value="ABC2_membrane_4"/>
    <property type="match status" value="1"/>
</dbReference>
<sequence>MGLQTSRYRALLNLVYCEILKLKRSKIVLFSILGVLSTPFMMLVEALQTHFDHPEQVFTLNDIFDSSLLYVMLLMNMMVYVAITSYLFSREYTEKTLKMILPAPVSRIDFITGKFLMLYIWTTVLTVLTWAAIFVLMSVYHVIFGLDGFRFNVAGEWLIKFLLGRVLMFLTISPFAYIAEKTKGFVIPVIVSAAVVMGSAAISNHKFGAFYPWTANLFLVNGRIQSRDYPISVVIGIILFVSLSGFYSTFRYFYKEDLK</sequence>
<feature type="transmembrane region" description="Helical" evidence="1">
    <location>
        <begin position="185"/>
        <end position="203"/>
    </location>
</feature>
<proteinExistence type="predicted"/>
<keyword evidence="1" id="KW-0472">Membrane</keyword>
<keyword evidence="1" id="KW-0812">Transmembrane</keyword>
<dbReference type="AlphaFoldDB" id="A0AAU7PRB5"/>
<feature type="transmembrane region" description="Helical" evidence="1">
    <location>
        <begin position="157"/>
        <end position="178"/>
    </location>
</feature>
<feature type="transmembrane region" description="Helical" evidence="1">
    <location>
        <begin position="67"/>
        <end position="89"/>
    </location>
</feature>
<feature type="transmembrane region" description="Helical" evidence="1">
    <location>
        <begin position="229"/>
        <end position="254"/>
    </location>
</feature>